<dbReference type="RefSeq" id="WP_378015659.1">
    <property type="nucleotide sequence ID" value="NZ_JBHSKT010000001.1"/>
</dbReference>
<name>A0ABW0E8U0_9BACT</name>
<dbReference type="InterPro" id="IPR016181">
    <property type="entry name" value="Acyl_CoA_acyltransferase"/>
</dbReference>
<protein>
    <recommendedName>
        <fullName evidence="3">N-acetyltransferase domain-containing protein</fullName>
    </recommendedName>
</protein>
<dbReference type="EMBL" id="JBHSKT010000001">
    <property type="protein sequence ID" value="MFC5269279.1"/>
    <property type="molecule type" value="Genomic_DNA"/>
</dbReference>
<dbReference type="SUPFAM" id="SSF55729">
    <property type="entry name" value="Acyl-CoA N-acyltransferases (Nat)"/>
    <property type="match status" value="1"/>
</dbReference>
<keyword evidence="2" id="KW-1185">Reference proteome</keyword>
<dbReference type="Gene3D" id="3.40.630.30">
    <property type="match status" value="1"/>
</dbReference>
<accession>A0ABW0E8U0</accession>
<sequence length="194" mass="22306">MPETIALFDDYYLEAATDKPAFDAFFMANSPKVFSATSTFSYQQALSKMENEQLEKLGSNLDNSYRLCFYLKKGEEKIGWFKGEQKDKDSFSMSNTGIFPAHQQQGIYKAMLPKVLNLLQEAGFQRVISYHQATNNTIIIPKLKAGFLITGFEISDEYGLLIKLTYYFNETRRQAIDFRVGRQKMDENLAPFFS</sequence>
<gene>
    <name evidence="1" type="ORF">ACFPIB_01570</name>
</gene>
<evidence type="ECO:0000313" key="2">
    <source>
        <dbReference type="Proteomes" id="UP001596161"/>
    </source>
</evidence>
<reference evidence="2" key="1">
    <citation type="journal article" date="2019" name="Int. J. Syst. Evol. Microbiol.">
        <title>The Global Catalogue of Microorganisms (GCM) 10K type strain sequencing project: providing services to taxonomists for standard genome sequencing and annotation.</title>
        <authorList>
            <consortium name="The Broad Institute Genomics Platform"/>
            <consortium name="The Broad Institute Genome Sequencing Center for Infectious Disease"/>
            <person name="Wu L."/>
            <person name="Ma J."/>
        </authorList>
    </citation>
    <scope>NUCLEOTIDE SEQUENCE [LARGE SCALE GENOMIC DNA]</scope>
    <source>
        <strain evidence="2">KACC 12602</strain>
    </source>
</reference>
<evidence type="ECO:0000313" key="1">
    <source>
        <dbReference type="EMBL" id="MFC5269279.1"/>
    </source>
</evidence>
<evidence type="ECO:0008006" key="3">
    <source>
        <dbReference type="Google" id="ProtNLM"/>
    </source>
</evidence>
<dbReference type="Proteomes" id="UP001596161">
    <property type="component" value="Unassembled WGS sequence"/>
</dbReference>
<comment type="caution">
    <text evidence="1">The sequence shown here is derived from an EMBL/GenBank/DDBJ whole genome shotgun (WGS) entry which is preliminary data.</text>
</comment>
<proteinExistence type="predicted"/>
<organism evidence="1 2">
    <name type="scientific">Adhaeribacter terreus</name>
    <dbReference type="NCBI Taxonomy" id="529703"/>
    <lineage>
        <taxon>Bacteria</taxon>
        <taxon>Pseudomonadati</taxon>
        <taxon>Bacteroidota</taxon>
        <taxon>Cytophagia</taxon>
        <taxon>Cytophagales</taxon>
        <taxon>Hymenobacteraceae</taxon>
        <taxon>Adhaeribacter</taxon>
    </lineage>
</organism>
<dbReference type="CDD" id="cd04301">
    <property type="entry name" value="NAT_SF"/>
    <property type="match status" value="1"/>
</dbReference>